<keyword evidence="2" id="KW-0997">Cell inner membrane</keyword>
<keyword evidence="5 6" id="KW-0472">Membrane</keyword>
<keyword evidence="1" id="KW-1003">Cell membrane</keyword>
<protein>
    <recommendedName>
        <fullName evidence="8">LPS export ABC transporter periplasmic protein LptC</fullName>
    </recommendedName>
</protein>
<dbReference type="EMBL" id="UINC01049544">
    <property type="protein sequence ID" value="SVB61459.1"/>
    <property type="molecule type" value="Genomic_DNA"/>
</dbReference>
<keyword evidence="3 6" id="KW-0812">Transmembrane</keyword>
<evidence type="ECO:0000256" key="3">
    <source>
        <dbReference type="ARBA" id="ARBA00022692"/>
    </source>
</evidence>
<dbReference type="PANTHER" id="PTHR37481:SF1">
    <property type="entry name" value="LIPOPOLYSACCHARIDE EXPORT SYSTEM PROTEIN LPTC"/>
    <property type="match status" value="1"/>
</dbReference>
<keyword evidence="4 6" id="KW-1133">Transmembrane helix</keyword>
<gene>
    <name evidence="7" type="ORF">METZ01_LOCUS214313</name>
</gene>
<dbReference type="InterPro" id="IPR052363">
    <property type="entry name" value="LPS_export_LptC"/>
</dbReference>
<evidence type="ECO:0000256" key="4">
    <source>
        <dbReference type="ARBA" id="ARBA00022989"/>
    </source>
</evidence>
<evidence type="ECO:0000256" key="5">
    <source>
        <dbReference type="ARBA" id="ARBA00023136"/>
    </source>
</evidence>
<dbReference type="AlphaFoldDB" id="A0A382FFP1"/>
<dbReference type="GO" id="GO:0017089">
    <property type="term" value="F:glycolipid transfer activity"/>
    <property type="evidence" value="ECO:0007669"/>
    <property type="project" value="TreeGrafter"/>
</dbReference>
<dbReference type="GO" id="GO:0030288">
    <property type="term" value="C:outer membrane-bounded periplasmic space"/>
    <property type="evidence" value="ECO:0007669"/>
    <property type="project" value="TreeGrafter"/>
</dbReference>
<dbReference type="Gene3D" id="2.60.450.10">
    <property type="entry name" value="Lipopolysaccharide (LPS) transport protein A like domain"/>
    <property type="match status" value="1"/>
</dbReference>
<organism evidence="7">
    <name type="scientific">marine metagenome</name>
    <dbReference type="NCBI Taxonomy" id="408172"/>
    <lineage>
        <taxon>unclassified sequences</taxon>
        <taxon>metagenomes</taxon>
        <taxon>ecological metagenomes</taxon>
    </lineage>
</organism>
<dbReference type="InterPro" id="IPR010664">
    <property type="entry name" value="LipoPS_assembly_LptC-rel"/>
</dbReference>
<name>A0A382FFP1_9ZZZZ</name>
<dbReference type="InterPro" id="IPR026265">
    <property type="entry name" value="LptC"/>
</dbReference>
<dbReference type="GO" id="GO:0005886">
    <property type="term" value="C:plasma membrane"/>
    <property type="evidence" value="ECO:0007669"/>
    <property type="project" value="InterPro"/>
</dbReference>
<accession>A0A382FFP1</accession>
<dbReference type="Pfam" id="PF06835">
    <property type="entry name" value="LptC"/>
    <property type="match status" value="1"/>
</dbReference>
<evidence type="ECO:0000313" key="7">
    <source>
        <dbReference type="EMBL" id="SVB61459.1"/>
    </source>
</evidence>
<proteinExistence type="predicted"/>
<evidence type="ECO:0000256" key="1">
    <source>
        <dbReference type="ARBA" id="ARBA00022475"/>
    </source>
</evidence>
<sequence length="146" mass="16845">MIEKIRTLMLLIAISVLGYGGYIFLSSFQVTSENIDVKLDEDGLDIKIENFKVKHENSGRQDWELKADLAQVNQKKETTKLNNVEYIFVNNEMREFKVHADFGTLMNKTNDLDLEGNVKMLIETEILKEQFANDSISKRNLKSANR</sequence>
<reference evidence="7" key="1">
    <citation type="submission" date="2018-05" db="EMBL/GenBank/DDBJ databases">
        <authorList>
            <person name="Lanie J.A."/>
            <person name="Ng W.-L."/>
            <person name="Kazmierczak K.M."/>
            <person name="Andrzejewski T.M."/>
            <person name="Davidsen T.M."/>
            <person name="Wayne K.J."/>
            <person name="Tettelin H."/>
            <person name="Glass J.I."/>
            <person name="Rusch D."/>
            <person name="Podicherti R."/>
            <person name="Tsui H.-C.T."/>
            <person name="Winkler M.E."/>
        </authorList>
    </citation>
    <scope>NUCLEOTIDE SEQUENCE</scope>
</reference>
<dbReference type="GO" id="GO:0015221">
    <property type="term" value="F:lipopolysaccharide transmembrane transporter activity"/>
    <property type="evidence" value="ECO:0007669"/>
    <property type="project" value="InterPro"/>
</dbReference>
<dbReference type="PANTHER" id="PTHR37481">
    <property type="entry name" value="LIPOPOLYSACCHARIDE EXPORT SYSTEM PROTEIN LPTC"/>
    <property type="match status" value="1"/>
</dbReference>
<evidence type="ECO:0008006" key="8">
    <source>
        <dbReference type="Google" id="ProtNLM"/>
    </source>
</evidence>
<dbReference type="NCBIfam" id="TIGR04409">
    <property type="entry name" value="LptC_YrbK"/>
    <property type="match status" value="1"/>
</dbReference>
<evidence type="ECO:0000256" key="6">
    <source>
        <dbReference type="SAM" id="Phobius"/>
    </source>
</evidence>
<feature type="transmembrane region" description="Helical" evidence="6">
    <location>
        <begin position="7"/>
        <end position="25"/>
    </location>
</feature>
<evidence type="ECO:0000256" key="2">
    <source>
        <dbReference type="ARBA" id="ARBA00022519"/>
    </source>
</evidence>